<evidence type="ECO:0000313" key="3">
    <source>
        <dbReference type="EMBL" id="VFK10489.1"/>
    </source>
</evidence>
<sequence length="104" mass="11055">MSKAATTKDGQLQEDTAPAVLLHNLGRLEIGKFYEGEAILSGTSSSQEIKSFPEAPFNISVLVSESEDASIALQALTEAFNANKGDVETALKDLIKDAIGLSMR</sequence>
<dbReference type="EMBL" id="CAADFI010000631">
    <property type="protein sequence ID" value="VFK05910.1"/>
    <property type="molecule type" value="Genomic_DNA"/>
</dbReference>
<evidence type="ECO:0000313" key="1">
    <source>
        <dbReference type="EMBL" id="VFK05910.1"/>
    </source>
</evidence>
<proteinExistence type="predicted"/>
<name>A0A450VMI3_9GAMM</name>
<dbReference type="EMBL" id="CAADFJ010000712">
    <property type="protein sequence ID" value="VFK10489.1"/>
    <property type="molecule type" value="Genomic_DNA"/>
</dbReference>
<accession>A0A450VMI3</accession>
<organism evidence="1">
    <name type="scientific">Candidatus Kentrum eta</name>
    <dbReference type="NCBI Taxonomy" id="2126337"/>
    <lineage>
        <taxon>Bacteria</taxon>
        <taxon>Pseudomonadati</taxon>
        <taxon>Pseudomonadota</taxon>
        <taxon>Gammaproteobacteria</taxon>
        <taxon>Candidatus Kentrum</taxon>
    </lineage>
</organism>
<reference evidence="1" key="1">
    <citation type="submission" date="2019-02" db="EMBL/GenBank/DDBJ databases">
        <authorList>
            <person name="Gruber-Vodicka R. H."/>
            <person name="Seah K. B. B."/>
        </authorList>
    </citation>
    <scope>NUCLEOTIDE SEQUENCE</scope>
    <source>
        <strain evidence="3">BECK_SA2B12</strain>
        <strain evidence="2">BECK_SA2B15</strain>
        <strain evidence="1">BECK_SA2B20</strain>
    </source>
</reference>
<dbReference type="EMBL" id="CAADFG010000658">
    <property type="protein sequence ID" value="VFK06622.1"/>
    <property type="molecule type" value="Genomic_DNA"/>
</dbReference>
<protein>
    <submittedName>
        <fullName evidence="1">Uncharacterized protein</fullName>
    </submittedName>
</protein>
<gene>
    <name evidence="2" type="ORF">BECKH772A_GA0070896_106581</name>
    <name evidence="1" type="ORF">BECKH772B_GA0070898_106311</name>
    <name evidence="3" type="ORF">BECKH772C_GA0070978_107121</name>
</gene>
<dbReference type="AlphaFoldDB" id="A0A450VMI3"/>
<evidence type="ECO:0000313" key="2">
    <source>
        <dbReference type="EMBL" id="VFK06622.1"/>
    </source>
</evidence>